<dbReference type="PANTHER" id="PTHR43427">
    <property type="entry name" value="CHLORIDE CHANNEL PROTEIN CLC-E"/>
    <property type="match status" value="1"/>
</dbReference>
<dbReference type="Gene3D" id="1.10.3080.10">
    <property type="entry name" value="Clc chloride channel"/>
    <property type="match status" value="1"/>
</dbReference>
<dbReference type="CDD" id="cd01031">
    <property type="entry name" value="EriC"/>
    <property type="match status" value="1"/>
</dbReference>
<sequence>MWETLIARVRHLASSRRWRVARNGVLAGLLAGAVVCLYRYLIEIATGFAVQTYAYLGEHPWMIPVWGVAAAVVVVGVWLVLRWEPQASGSGIPQVKGFLLGGLGMRPGRVIGARFLGGTSGAVFGLSLGREGPSIHLGAAVAALLRRPLRATPEEADHLVTSGAAAGLAAAFNAPVSGMIFGMEGLHRSFSPLVVASASTGALAAGAVSPLVFGPHSILQFAAVDPLPLTELWLLLPLGIITGVLGAAVNRLLLASQTLAHLPGPTGLGVAFGAALLVGLTMPQVLGGGAPLIGWAEQASAGIGVLLILLAGKMLFTAISFGSGIPGGIFMPILAMGTLCGASYAVVLRTWGISPASQAVVALCGMAGLLAATVRTPLTSILLTAEMSGSLSHLLPVALVVIIAAFTADALRVPPIYEALLERRLRAENAAAAS</sequence>
<organism evidence="11 12">
    <name type="scientific">Propioniciclava flava</name>
    <dbReference type="NCBI Taxonomy" id="2072026"/>
    <lineage>
        <taxon>Bacteria</taxon>
        <taxon>Bacillati</taxon>
        <taxon>Actinomycetota</taxon>
        <taxon>Actinomycetes</taxon>
        <taxon>Propionibacteriales</taxon>
        <taxon>Propionibacteriaceae</taxon>
        <taxon>Propioniciclava</taxon>
    </lineage>
</organism>
<feature type="transmembrane region" description="Helical" evidence="10">
    <location>
        <begin position="328"/>
        <end position="347"/>
    </location>
</feature>
<name>A0A4V1Q7L7_9ACTN</name>
<keyword evidence="7" id="KW-0869">Chloride channel</keyword>
<dbReference type="InterPro" id="IPR014743">
    <property type="entry name" value="Cl-channel_core"/>
</dbReference>
<dbReference type="SUPFAM" id="SSF81340">
    <property type="entry name" value="Clc chloride channel"/>
    <property type="match status" value="1"/>
</dbReference>
<dbReference type="GO" id="GO:0005254">
    <property type="term" value="F:chloride channel activity"/>
    <property type="evidence" value="ECO:0007669"/>
    <property type="project" value="UniProtKB-KW"/>
</dbReference>
<evidence type="ECO:0000256" key="6">
    <source>
        <dbReference type="ARBA" id="ARBA00023136"/>
    </source>
</evidence>
<proteinExistence type="predicted"/>
<feature type="transmembrane region" description="Helical" evidence="10">
    <location>
        <begin position="390"/>
        <end position="408"/>
    </location>
</feature>
<comment type="subcellular location">
    <subcellularLocation>
        <location evidence="1">Membrane</location>
        <topology evidence="1">Multi-pass membrane protein</topology>
    </subcellularLocation>
</comment>
<feature type="transmembrane region" description="Helical" evidence="10">
    <location>
        <begin position="298"/>
        <end position="316"/>
    </location>
</feature>
<evidence type="ECO:0000256" key="10">
    <source>
        <dbReference type="SAM" id="Phobius"/>
    </source>
</evidence>
<keyword evidence="2" id="KW-0813">Transport</keyword>
<keyword evidence="6 10" id="KW-0472">Membrane</keyword>
<dbReference type="EMBL" id="PPCV01000002">
    <property type="protein sequence ID" value="RXW33028.1"/>
    <property type="molecule type" value="Genomic_DNA"/>
</dbReference>
<dbReference type="InterPro" id="IPR001807">
    <property type="entry name" value="ClC"/>
</dbReference>
<dbReference type="InterPro" id="IPR050368">
    <property type="entry name" value="ClC-type_chloride_channel"/>
</dbReference>
<evidence type="ECO:0000256" key="8">
    <source>
        <dbReference type="ARBA" id="ARBA00023214"/>
    </source>
</evidence>
<keyword evidence="9" id="KW-0407">Ion channel</keyword>
<feature type="transmembrane region" description="Helical" evidence="10">
    <location>
        <begin position="193"/>
        <end position="213"/>
    </location>
</feature>
<evidence type="ECO:0000256" key="1">
    <source>
        <dbReference type="ARBA" id="ARBA00004141"/>
    </source>
</evidence>
<feature type="transmembrane region" description="Helical" evidence="10">
    <location>
        <begin position="359"/>
        <end position="378"/>
    </location>
</feature>
<evidence type="ECO:0000256" key="7">
    <source>
        <dbReference type="ARBA" id="ARBA00023173"/>
    </source>
</evidence>
<feature type="transmembrane region" description="Helical" evidence="10">
    <location>
        <begin position="266"/>
        <end position="286"/>
    </location>
</feature>
<keyword evidence="8" id="KW-0868">Chloride</keyword>
<keyword evidence="3 10" id="KW-0812">Transmembrane</keyword>
<comment type="caution">
    <text evidence="11">The sequence shown here is derived from an EMBL/GenBank/DDBJ whole genome shotgun (WGS) entry which is preliminary data.</text>
</comment>
<evidence type="ECO:0000256" key="5">
    <source>
        <dbReference type="ARBA" id="ARBA00023065"/>
    </source>
</evidence>
<dbReference type="AlphaFoldDB" id="A0A4V1Q7L7"/>
<evidence type="ECO:0000256" key="9">
    <source>
        <dbReference type="ARBA" id="ARBA00023303"/>
    </source>
</evidence>
<feature type="transmembrane region" description="Helical" evidence="10">
    <location>
        <begin position="20"/>
        <end position="41"/>
    </location>
</feature>
<evidence type="ECO:0000313" key="12">
    <source>
        <dbReference type="Proteomes" id="UP000290624"/>
    </source>
</evidence>
<dbReference type="Proteomes" id="UP000290624">
    <property type="component" value="Unassembled WGS sequence"/>
</dbReference>
<keyword evidence="5" id="KW-0406">Ion transport</keyword>
<dbReference type="OrthoDB" id="9767361at2"/>
<evidence type="ECO:0000256" key="3">
    <source>
        <dbReference type="ARBA" id="ARBA00022692"/>
    </source>
</evidence>
<dbReference type="Pfam" id="PF00654">
    <property type="entry name" value="Voltage_CLC"/>
    <property type="match status" value="1"/>
</dbReference>
<reference evidence="11 12" key="1">
    <citation type="submission" date="2018-01" db="EMBL/GenBank/DDBJ databases">
        <title>Lactibacter flavus gen. nov., sp. nov., a novel bacterium of the family Propionibacteriaceae isolated from raw milk and dairy products.</title>
        <authorList>
            <person name="Wenning M."/>
            <person name="Breitenwieser F."/>
            <person name="Huptas C."/>
            <person name="von Neubeck M."/>
            <person name="Busse H.-J."/>
            <person name="Scherer S."/>
        </authorList>
    </citation>
    <scope>NUCLEOTIDE SEQUENCE [LARGE SCALE GENOMIC DNA]</scope>
    <source>
        <strain evidence="11 12">VG341</strain>
    </source>
</reference>
<feature type="transmembrane region" description="Helical" evidence="10">
    <location>
        <begin position="61"/>
        <end position="81"/>
    </location>
</feature>
<feature type="transmembrane region" description="Helical" evidence="10">
    <location>
        <begin position="233"/>
        <end position="254"/>
    </location>
</feature>
<dbReference type="PRINTS" id="PR00762">
    <property type="entry name" value="CLCHANNEL"/>
</dbReference>
<dbReference type="RefSeq" id="WP_129457926.1">
    <property type="nucleotide sequence ID" value="NZ_PPCV01000002.1"/>
</dbReference>
<evidence type="ECO:0000256" key="4">
    <source>
        <dbReference type="ARBA" id="ARBA00022989"/>
    </source>
</evidence>
<dbReference type="PANTHER" id="PTHR43427:SF6">
    <property type="entry name" value="CHLORIDE CHANNEL PROTEIN CLC-E"/>
    <property type="match status" value="1"/>
</dbReference>
<accession>A0A4V1Q7L7</accession>
<protein>
    <submittedName>
        <fullName evidence="11">ClC family H(+)/Cl(-) exchange transporter</fullName>
    </submittedName>
</protein>
<keyword evidence="4 10" id="KW-1133">Transmembrane helix</keyword>
<dbReference type="GO" id="GO:0034707">
    <property type="term" value="C:chloride channel complex"/>
    <property type="evidence" value="ECO:0007669"/>
    <property type="project" value="UniProtKB-KW"/>
</dbReference>
<gene>
    <name evidence="11" type="ORF">C1706_03990</name>
</gene>
<evidence type="ECO:0000313" key="11">
    <source>
        <dbReference type="EMBL" id="RXW33028.1"/>
    </source>
</evidence>
<keyword evidence="12" id="KW-1185">Reference proteome</keyword>
<evidence type="ECO:0000256" key="2">
    <source>
        <dbReference type="ARBA" id="ARBA00022448"/>
    </source>
</evidence>